<dbReference type="PROSITE" id="PS51038">
    <property type="entry name" value="BAH"/>
    <property type="match status" value="1"/>
</dbReference>
<reference evidence="11" key="2">
    <citation type="submission" date="2017-12" db="EMBL/GenBank/DDBJ databases">
        <title>Genome sequence of the Bar-tailed Godwit (Limosa lapponica baueri).</title>
        <authorList>
            <person name="Lima N.C.B."/>
            <person name="Parody-Merino A.M."/>
            <person name="Battley P.F."/>
            <person name="Fidler A.E."/>
            <person name="Prosdocimi F."/>
        </authorList>
    </citation>
    <scope>NUCLEOTIDE SEQUENCE [LARGE SCALE GENOMIC DNA]</scope>
</reference>
<dbReference type="InterPro" id="IPR009071">
    <property type="entry name" value="HMG_box_dom"/>
</dbReference>
<feature type="domain" description="HMG box" evidence="8">
    <location>
        <begin position="156"/>
        <end position="226"/>
    </location>
</feature>
<dbReference type="GO" id="GO:0003682">
    <property type="term" value="F:chromatin binding"/>
    <property type="evidence" value="ECO:0007669"/>
    <property type="project" value="InterPro"/>
</dbReference>
<dbReference type="InterPro" id="IPR043151">
    <property type="entry name" value="BAH_sf"/>
</dbReference>
<dbReference type="PROSITE" id="PS50118">
    <property type="entry name" value="HMG_BOX_2"/>
    <property type="match status" value="1"/>
</dbReference>
<dbReference type="GO" id="GO:0003677">
    <property type="term" value="F:DNA binding"/>
    <property type="evidence" value="ECO:0007669"/>
    <property type="project" value="UniProtKB-UniRule"/>
</dbReference>
<organism evidence="10 11">
    <name type="scientific">Limosa lapponica baueri</name>
    <dbReference type="NCBI Taxonomy" id="1758121"/>
    <lineage>
        <taxon>Eukaryota</taxon>
        <taxon>Metazoa</taxon>
        <taxon>Chordata</taxon>
        <taxon>Craniata</taxon>
        <taxon>Vertebrata</taxon>
        <taxon>Euteleostomi</taxon>
        <taxon>Archelosauria</taxon>
        <taxon>Archosauria</taxon>
        <taxon>Dinosauria</taxon>
        <taxon>Saurischia</taxon>
        <taxon>Theropoda</taxon>
        <taxon>Coelurosauria</taxon>
        <taxon>Aves</taxon>
        <taxon>Neognathae</taxon>
        <taxon>Neoaves</taxon>
        <taxon>Charadriiformes</taxon>
        <taxon>Scolopacidae</taxon>
        <taxon>Limosa</taxon>
    </lineage>
</organism>
<feature type="domain" description="BAH" evidence="9">
    <location>
        <begin position="1"/>
        <end position="91"/>
    </location>
</feature>
<evidence type="ECO:0000256" key="3">
    <source>
        <dbReference type="ARBA" id="ARBA00022853"/>
    </source>
</evidence>
<comment type="subcellular location">
    <subcellularLocation>
        <location evidence="1">Nucleus</location>
    </subcellularLocation>
</comment>
<reference evidence="11" key="1">
    <citation type="submission" date="2017-11" db="EMBL/GenBank/DDBJ databases">
        <authorList>
            <person name="Lima N.C."/>
            <person name="Parody-Merino A.M."/>
            <person name="Battley P.F."/>
            <person name="Fidler A.E."/>
            <person name="Prosdocimi F."/>
        </authorList>
    </citation>
    <scope>NUCLEOTIDE SEQUENCE [LARGE SCALE GENOMIC DNA]</scope>
</reference>
<dbReference type="InterPro" id="IPR001025">
    <property type="entry name" value="BAH_dom"/>
</dbReference>
<dbReference type="Proteomes" id="UP000233556">
    <property type="component" value="Unassembled WGS sequence"/>
</dbReference>
<dbReference type="GO" id="GO:0016586">
    <property type="term" value="C:RSC-type complex"/>
    <property type="evidence" value="ECO:0007669"/>
    <property type="project" value="InterPro"/>
</dbReference>
<gene>
    <name evidence="10" type="ORF">llap_15044</name>
</gene>
<dbReference type="PANTHER" id="PTHR16062:SF19">
    <property type="entry name" value="PROTEIN POLYBROMO-1"/>
    <property type="match status" value="1"/>
</dbReference>
<dbReference type="Gene3D" id="1.10.30.10">
    <property type="entry name" value="High mobility group box domain"/>
    <property type="match status" value="1"/>
</dbReference>
<evidence type="ECO:0000256" key="6">
    <source>
        <dbReference type="ARBA" id="ARBA00023242"/>
    </source>
</evidence>
<dbReference type="Gene3D" id="2.30.30.490">
    <property type="match status" value="1"/>
</dbReference>
<protein>
    <submittedName>
        <fullName evidence="10">Protein polybromo-1 isoform x2</fullName>
    </submittedName>
</protein>
<dbReference type="GO" id="GO:0006368">
    <property type="term" value="P:transcription elongation by RNA polymerase II"/>
    <property type="evidence" value="ECO:0007669"/>
    <property type="project" value="TreeGrafter"/>
</dbReference>
<keyword evidence="5" id="KW-0804">Transcription</keyword>
<dbReference type="Pfam" id="PF01426">
    <property type="entry name" value="BAH"/>
    <property type="match status" value="1"/>
</dbReference>
<dbReference type="SMART" id="SM00398">
    <property type="entry name" value="HMG"/>
    <property type="match status" value="1"/>
</dbReference>
<keyword evidence="2" id="KW-0677">Repeat</keyword>
<dbReference type="CDD" id="cd04717">
    <property type="entry name" value="BAH_polybromo"/>
    <property type="match status" value="1"/>
</dbReference>
<name>A0A2I0TLF2_LIMLA</name>
<evidence type="ECO:0000256" key="1">
    <source>
        <dbReference type="ARBA" id="ARBA00004123"/>
    </source>
</evidence>
<keyword evidence="7" id="KW-0238">DNA-binding</keyword>
<dbReference type="SUPFAM" id="SSF47095">
    <property type="entry name" value="HMG-box"/>
    <property type="match status" value="1"/>
</dbReference>
<dbReference type="PANTHER" id="PTHR16062">
    <property type="entry name" value="SWI/SNF-RELATED"/>
    <property type="match status" value="1"/>
</dbReference>
<keyword evidence="11" id="KW-1185">Reference proteome</keyword>
<evidence type="ECO:0000256" key="2">
    <source>
        <dbReference type="ARBA" id="ARBA00022737"/>
    </source>
</evidence>
<dbReference type="Pfam" id="PF00505">
    <property type="entry name" value="HMG_box"/>
    <property type="match status" value="1"/>
</dbReference>
<evidence type="ECO:0000256" key="5">
    <source>
        <dbReference type="ARBA" id="ARBA00023163"/>
    </source>
</evidence>
<evidence type="ECO:0000259" key="9">
    <source>
        <dbReference type="PROSITE" id="PS51038"/>
    </source>
</evidence>
<dbReference type="GO" id="GO:0006338">
    <property type="term" value="P:chromatin remodeling"/>
    <property type="evidence" value="ECO:0007669"/>
    <property type="project" value="InterPro"/>
</dbReference>
<accession>A0A2I0TLF2</accession>
<keyword evidence="6 7" id="KW-0539">Nucleus</keyword>
<evidence type="ECO:0000256" key="4">
    <source>
        <dbReference type="ARBA" id="ARBA00023015"/>
    </source>
</evidence>
<dbReference type="InterPro" id="IPR037382">
    <property type="entry name" value="Rsc/polybromo"/>
</dbReference>
<proteinExistence type="predicted"/>
<dbReference type="OrthoDB" id="10009055at2759"/>
<evidence type="ECO:0000259" key="8">
    <source>
        <dbReference type="PROSITE" id="PS50118"/>
    </source>
</evidence>
<dbReference type="AlphaFoldDB" id="A0A2I0TLF2"/>
<sequence>MWVRDGAAYFFGPIFIHPEETEHEPTKMFYKKEVFLSNLEETCPMTCILGKCAVLSFKDFLSCRPTEISENDVFLCESRYNESDKQMKKFKGLKRFSLSAKVVDDEIYYFRDVKERKIRGSNSEFLQFLKVLFALPNWSSTPKSVKGSTKKEGSKRKINMSGYILFSSEMRAVIKAQHPDYSFGELSRLVGTEWRNLEATKKAEYEARRRDVHLSKEQESRLPSHWLKSKGAHTTMADALWRLRDLMLRDTLNIRQAYNIENV</sequence>
<feature type="DNA-binding region" description="HMG box" evidence="7">
    <location>
        <begin position="156"/>
        <end position="226"/>
    </location>
</feature>
<dbReference type="CDD" id="cd21984">
    <property type="entry name" value="HMG-box_PB1"/>
    <property type="match status" value="1"/>
</dbReference>
<evidence type="ECO:0000256" key="7">
    <source>
        <dbReference type="PROSITE-ProRule" id="PRU00267"/>
    </source>
</evidence>
<dbReference type="EMBL" id="KZ508919">
    <property type="protein sequence ID" value="PKU34654.1"/>
    <property type="molecule type" value="Genomic_DNA"/>
</dbReference>
<dbReference type="InterPro" id="IPR036910">
    <property type="entry name" value="HMG_box_dom_sf"/>
</dbReference>
<dbReference type="GO" id="GO:0016514">
    <property type="term" value="C:SWI/SNF complex"/>
    <property type="evidence" value="ECO:0007669"/>
    <property type="project" value="TreeGrafter"/>
</dbReference>
<evidence type="ECO:0000313" key="10">
    <source>
        <dbReference type="EMBL" id="PKU34654.1"/>
    </source>
</evidence>
<dbReference type="FunFam" id="1.10.30.10:FF:000110">
    <property type="entry name" value="Polybromo 1"/>
    <property type="match status" value="1"/>
</dbReference>
<keyword evidence="4" id="KW-0805">Transcription regulation</keyword>
<dbReference type="SMART" id="SM00439">
    <property type="entry name" value="BAH"/>
    <property type="match status" value="1"/>
</dbReference>
<keyword evidence="3" id="KW-0156">Chromatin regulator</keyword>
<evidence type="ECO:0000313" key="11">
    <source>
        <dbReference type="Proteomes" id="UP000233556"/>
    </source>
</evidence>